<gene>
    <name evidence="2" type="ordered locus">SL003B_2922</name>
</gene>
<dbReference type="KEGG" id="pgv:SL003B_2922"/>
<keyword evidence="2" id="KW-0378">Hydrolase</keyword>
<keyword evidence="3" id="KW-1185">Reference proteome</keyword>
<dbReference type="eggNOG" id="COG5448">
    <property type="taxonomic scope" value="Bacteria"/>
</dbReference>
<dbReference type="Pfam" id="PF09343">
    <property type="entry name" value="DUF2460"/>
    <property type="match status" value="1"/>
</dbReference>
<sequence length="211" mass="22392">MIPFLDESFPIAVSFGATGGPERRTEIVALAGGHETRNARWAESRRRYDAGTGVRSLADLRAVAALFERARGRLSGFRFRDPFDHASTADGTPPGLLDCALGTGDGSRTRFVLVKTYGWGAAAYGRAIALPVAGTLRVALDGVEQAEGAAFAFDAETAEVVFAVPPPGGAEVTAGFLFDVPVRFDTDRLEISLTHFAAGQAPSIPLVEIRR</sequence>
<dbReference type="AlphaFoldDB" id="F2J6H1"/>
<evidence type="ECO:0000259" key="1">
    <source>
        <dbReference type="Pfam" id="PF09343"/>
    </source>
</evidence>
<organism evidence="2 3">
    <name type="scientific">Polymorphum gilvum (strain LMG 25793 / CGMCC 1.9160 / SL003B-26A1)</name>
    <dbReference type="NCBI Taxonomy" id="991905"/>
    <lineage>
        <taxon>Bacteria</taxon>
        <taxon>Pseudomonadati</taxon>
        <taxon>Pseudomonadota</taxon>
        <taxon>Alphaproteobacteria</taxon>
        <taxon>Rhodobacterales</taxon>
        <taxon>Paracoccaceae</taxon>
        <taxon>Polymorphum</taxon>
    </lineage>
</organism>
<protein>
    <submittedName>
        <fullName evidence="2">Glycoside hydrolase, family 24</fullName>
    </submittedName>
</protein>
<evidence type="ECO:0000313" key="2">
    <source>
        <dbReference type="EMBL" id="ADZ71345.1"/>
    </source>
</evidence>
<name>F2J6H1_POLGS</name>
<dbReference type="GO" id="GO:0016787">
    <property type="term" value="F:hydrolase activity"/>
    <property type="evidence" value="ECO:0007669"/>
    <property type="project" value="UniProtKB-KW"/>
</dbReference>
<proteinExistence type="predicted"/>
<dbReference type="HOGENOM" id="CLU_114534_0_0_5"/>
<feature type="domain" description="DUF2460" evidence="1">
    <location>
        <begin position="7"/>
        <end position="210"/>
    </location>
</feature>
<evidence type="ECO:0000313" key="3">
    <source>
        <dbReference type="Proteomes" id="UP000008130"/>
    </source>
</evidence>
<accession>F2J6H1</accession>
<dbReference type="InterPro" id="IPR011740">
    <property type="entry name" value="DUF2460"/>
</dbReference>
<dbReference type="PATRIC" id="fig|991905.3.peg.2998"/>
<dbReference type="OrthoDB" id="1685145at2"/>
<dbReference type="NCBIfam" id="TIGR02217">
    <property type="entry name" value="chp_TIGR02217"/>
    <property type="match status" value="1"/>
</dbReference>
<dbReference type="EMBL" id="CP002568">
    <property type="protein sequence ID" value="ADZ71345.1"/>
    <property type="molecule type" value="Genomic_DNA"/>
</dbReference>
<dbReference type="STRING" id="991905.SL003B_2922"/>
<dbReference type="Proteomes" id="UP000008130">
    <property type="component" value="Chromosome"/>
</dbReference>
<dbReference type="RefSeq" id="WP_013653658.1">
    <property type="nucleotide sequence ID" value="NC_015259.1"/>
</dbReference>
<reference evidence="2 3" key="1">
    <citation type="journal article" date="2011" name="J. Bacteriol.">
        <title>Complete genome sequence of Polymorphum gilvum SL003B-26A1T, a crude oil-degrading bacterium from oil-polluted saline soil.</title>
        <authorList>
            <person name="Li S.G."/>
            <person name="Tang Y.Q."/>
            <person name="Nie Y."/>
            <person name="Cai M."/>
            <person name="Wu X.L."/>
        </authorList>
    </citation>
    <scope>NUCLEOTIDE SEQUENCE [LARGE SCALE GENOMIC DNA]</scope>
    <source>
        <strain evidence="3">LMG 25793 / CGMCC 1.9160 / SL003B-26A1</strain>
    </source>
</reference>